<reference evidence="1 2" key="1">
    <citation type="journal article" date="2024" name="Ann. Entomol. Soc. Am.">
        <title>Genomic analyses of the southern and eastern yellowjacket wasps (Hymenoptera: Vespidae) reveal evolutionary signatures of social life.</title>
        <authorList>
            <person name="Catto M.A."/>
            <person name="Caine P.B."/>
            <person name="Orr S.E."/>
            <person name="Hunt B.G."/>
            <person name="Goodisman M.A.D."/>
        </authorList>
    </citation>
    <scope>NUCLEOTIDE SEQUENCE [LARGE SCALE GENOMIC DNA]</scope>
    <source>
        <strain evidence="1">233</strain>
        <tissue evidence="1">Head and thorax</tissue>
    </source>
</reference>
<evidence type="ECO:0000313" key="1">
    <source>
        <dbReference type="EMBL" id="KAL2724362.1"/>
    </source>
</evidence>
<sequence length="110" mass="12428">MSDMLRHSLVVGLYLDKPGKNLRARSALPGNEFASVRRNDGKRINERRSAEQESFHVAPSFCGYLTIRARLFGQLVCGIVVLDIGGNGENVDRHGYFLDGSFSRYRTYIF</sequence>
<comment type="caution">
    <text evidence="1">The sequence shown here is derived from an EMBL/GenBank/DDBJ whole genome shotgun (WGS) entry which is preliminary data.</text>
</comment>
<proteinExistence type="predicted"/>
<organism evidence="1 2">
    <name type="scientific">Vespula squamosa</name>
    <name type="common">Southern yellow jacket</name>
    <name type="synonym">Wasp</name>
    <dbReference type="NCBI Taxonomy" id="30214"/>
    <lineage>
        <taxon>Eukaryota</taxon>
        <taxon>Metazoa</taxon>
        <taxon>Ecdysozoa</taxon>
        <taxon>Arthropoda</taxon>
        <taxon>Hexapoda</taxon>
        <taxon>Insecta</taxon>
        <taxon>Pterygota</taxon>
        <taxon>Neoptera</taxon>
        <taxon>Endopterygota</taxon>
        <taxon>Hymenoptera</taxon>
        <taxon>Apocrita</taxon>
        <taxon>Aculeata</taxon>
        <taxon>Vespoidea</taxon>
        <taxon>Vespidae</taxon>
        <taxon>Vespinae</taxon>
        <taxon>Vespula</taxon>
    </lineage>
</organism>
<gene>
    <name evidence="1" type="ORF">V1478_008875</name>
</gene>
<name>A0ABD2AUR2_VESSQ</name>
<accession>A0ABD2AUR2</accession>
<protein>
    <submittedName>
        <fullName evidence="1">Uncharacterized protein</fullName>
    </submittedName>
</protein>
<dbReference type="Proteomes" id="UP001607302">
    <property type="component" value="Unassembled WGS sequence"/>
</dbReference>
<dbReference type="AlphaFoldDB" id="A0ABD2AUR2"/>
<keyword evidence="2" id="KW-1185">Reference proteome</keyword>
<dbReference type="EMBL" id="JAUDFV010000139">
    <property type="protein sequence ID" value="KAL2724362.1"/>
    <property type="molecule type" value="Genomic_DNA"/>
</dbReference>
<evidence type="ECO:0000313" key="2">
    <source>
        <dbReference type="Proteomes" id="UP001607302"/>
    </source>
</evidence>